<dbReference type="InterPro" id="IPR004821">
    <property type="entry name" value="Cyt_trans-like"/>
</dbReference>
<comment type="catalytic activity">
    <reaction evidence="7">
        <text>D-glycero-beta-D-manno-heptose 1-phosphate + ATP + H(+) = ADP-D-glycero-beta-D-manno-heptose + diphosphate</text>
        <dbReference type="Rhea" id="RHEA:27465"/>
        <dbReference type="ChEBI" id="CHEBI:15378"/>
        <dbReference type="ChEBI" id="CHEBI:30616"/>
        <dbReference type="ChEBI" id="CHEBI:33019"/>
        <dbReference type="ChEBI" id="CHEBI:59967"/>
        <dbReference type="ChEBI" id="CHEBI:61593"/>
        <dbReference type="EC" id="2.7.7.70"/>
    </reaction>
</comment>
<feature type="domain" description="Cytidyltransferase-like" evidence="8">
    <location>
        <begin position="35"/>
        <end position="135"/>
    </location>
</feature>
<gene>
    <name evidence="9" type="primary">rfaE2</name>
    <name evidence="9" type="ORF">D0433_04785</name>
</gene>
<dbReference type="InterPro" id="IPR011914">
    <property type="entry name" value="RfaE_dom_II"/>
</dbReference>
<evidence type="ECO:0000256" key="4">
    <source>
        <dbReference type="ARBA" id="ARBA00022741"/>
    </source>
</evidence>
<dbReference type="GO" id="GO:0005524">
    <property type="term" value="F:ATP binding"/>
    <property type="evidence" value="ECO:0007669"/>
    <property type="project" value="UniProtKB-KW"/>
</dbReference>
<evidence type="ECO:0000313" key="9">
    <source>
        <dbReference type="EMBL" id="RFM24634.1"/>
    </source>
</evidence>
<dbReference type="InterPro" id="IPR050385">
    <property type="entry name" value="Archaeal_FAD_synthase"/>
</dbReference>
<evidence type="ECO:0000256" key="7">
    <source>
        <dbReference type="ARBA" id="ARBA00047428"/>
    </source>
</evidence>
<dbReference type="SUPFAM" id="SSF52374">
    <property type="entry name" value="Nucleotidylyl transferase"/>
    <property type="match status" value="1"/>
</dbReference>
<dbReference type="GO" id="GO:0016779">
    <property type="term" value="F:nucleotidyltransferase activity"/>
    <property type="evidence" value="ECO:0007669"/>
    <property type="project" value="UniProtKB-KW"/>
</dbReference>
<protein>
    <recommendedName>
        <fullName evidence="1">D-glycero-beta-D-manno-heptose 1-phosphate adenylyltransferase</fullName>
        <ecNumber evidence="1">2.7.7.70</ecNumber>
    </recommendedName>
</protein>
<keyword evidence="3 9" id="KW-0548">Nucleotidyltransferase</keyword>
<evidence type="ECO:0000256" key="3">
    <source>
        <dbReference type="ARBA" id="ARBA00022695"/>
    </source>
</evidence>
<dbReference type="PANTHER" id="PTHR43793">
    <property type="entry name" value="FAD SYNTHASE"/>
    <property type="match status" value="1"/>
</dbReference>
<accession>A0A395M420</accession>
<dbReference type="NCBIfam" id="TIGR02199">
    <property type="entry name" value="rfaE_dom_II"/>
    <property type="match status" value="1"/>
</dbReference>
<dbReference type="InterPro" id="IPR014729">
    <property type="entry name" value="Rossmann-like_a/b/a_fold"/>
</dbReference>
<keyword evidence="5" id="KW-0067">ATP-binding</keyword>
<evidence type="ECO:0000256" key="2">
    <source>
        <dbReference type="ARBA" id="ARBA00022679"/>
    </source>
</evidence>
<dbReference type="GO" id="GO:0005975">
    <property type="term" value="P:carbohydrate metabolic process"/>
    <property type="evidence" value="ECO:0007669"/>
    <property type="project" value="InterPro"/>
</dbReference>
<evidence type="ECO:0000259" key="8">
    <source>
        <dbReference type="Pfam" id="PF01467"/>
    </source>
</evidence>
<comment type="caution">
    <text evidence="9">The sequence shown here is derived from an EMBL/GenBank/DDBJ whole genome shotgun (WGS) entry which is preliminary data.</text>
</comment>
<dbReference type="Pfam" id="PF01467">
    <property type="entry name" value="CTP_transf_like"/>
    <property type="match status" value="1"/>
</dbReference>
<evidence type="ECO:0000256" key="1">
    <source>
        <dbReference type="ARBA" id="ARBA00012519"/>
    </source>
</evidence>
<name>A0A395M420_9BACT</name>
<evidence type="ECO:0000256" key="6">
    <source>
        <dbReference type="ARBA" id="ARBA00023277"/>
    </source>
</evidence>
<dbReference type="Gene3D" id="3.40.50.620">
    <property type="entry name" value="HUPs"/>
    <property type="match status" value="1"/>
</dbReference>
<dbReference type="NCBIfam" id="TIGR00125">
    <property type="entry name" value="cyt_tran_rel"/>
    <property type="match status" value="1"/>
</dbReference>
<dbReference type="Proteomes" id="UP000266389">
    <property type="component" value="Unassembled WGS sequence"/>
</dbReference>
<reference evidence="9 10" key="1">
    <citation type="journal article" date="2011" name="ISME J.">
        <title>Community ecology of hot spring cyanobacterial mats: predominant populations and their functional potential.</title>
        <authorList>
            <person name="Klatt C.G."/>
            <person name="Wood J.M."/>
            <person name="Rusch D.B."/>
            <person name="Bateson M.M."/>
            <person name="Hamamura N."/>
            <person name="Heidelberg J.F."/>
            <person name="Grossman A.R."/>
            <person name="Bhaya D."/>
            <person name="Cohan F.M."/>
            <person name="Kuhl M."/>
            <person name="Bryant D.A."/>
            <person name="Ward D.M."/>
        </authorList>
    </citation>
    <scope>NUCLEOTIDE SEQUENCE [LARGE SCALE GENOMIC DNA]</scope>
    <source>
        <strain evidence="9">OS</strain>
    </source>
</reference>
<evidence type="ECO:0000256" key="5">
    <source>
        <dbReference type="ARBA" id="ARBA00022840"/>
    </source>
</evidence>
<keyword evidence="2 9" id="KW-0808">Transferase</keyword>
<dbReference type="EMBL" id="PHFL01000033">
    <property type="protein sequence ID" value="RFM24634.1"/>
    <property type="molecule type" value="Genomic_DNA"/>
</dbReference>
<sequence>MTTALSIDLEKPLLTLEEAKTFVQFHQQQGRTVVFTNGCFDILHAGHVQYLNKAKALGDVLIVAINSDASVRKIKGDKRPINTEEDRAYILKNLKAVDAVVRFEDDTPLAVIEALLPDVLVKGADWVVENIVGKEIVEAHGGTVQTISFLAGRSTTGTIEKILNAYSLKESS</sequence>
<dbReference type="GO" id="GO:0016773">
    <property type="term" value="F:phosphotransferase activity, alcohol group as acceptor"/>
    <property type="evidence" value="ECO:0007669"/>
    <property type="project" value="InterPro"/>
</dbReference>
<evidence type="ECO:0000313" key="10">
    <source>
        <dbReference type="Proteomes" id="UP000266389"/>
    </source>
</evidence>
<dbReference type="AlphaFoldDB" id="A0A395M420"/>
<dbReference type="PANTHER" id="PTHR43793:SF2">
    <property type="entry name" value="BIFUNCTIONAL PROTEIN HLDE"/>
    <property type="match status" value="1"/>
</dbReference>
<keyword evidence="4" id="KW-0547">Nucleotide-binding</keyword>
<dbReference type="EC" id="2.7.7.70" evidence="1"/>
<proteinExistence type="predicted"/>
<organism evidence="9 10">
    <name type="scientific">Candidatus Thermochlorobacter aerophilus</name>
    <dbReference type="NCBI Taxonomy" id="1868324"/>
    <lineage>
        <taxon>Bacteria</taxon>
        <taxon>Pseudomonadati</taxon>
        <taxon>Chlorobiota</taxon>
        <taxon>Chlorobiia</taxon>
        <taxon>Chlorobiales</taxon>
        <taxon>Candidatus Thermochlorobacteriaceae</taxon>
        <taxon>Candidatus Thermochlorobacter</taxon>
    </lineage>
</organism>
<keyword evidence="6" id="KW-0119">Carbohydrate metabolism</keyword>